<evidence type="ECO:0000313" key="4">
    <source>
        <dbReference type="WBParaSite" id="TCNE_0001752601-mRNA-1"/>
    </source>
</evidence>
<gene>
    <name evidence="2" type="ORF">TCNE_LOCUS17524</name>
</gene>
<keyword evidence="3" id="KW-1185">Reference proteome</keyword>
<dbReference type="InterPro" id="IPR011333">
    <property type="entry name" value="SKP1/BTB/POZ_sf"/>
</dbReference>
<evidence type="ECO:0000259" key="1">
    <source>
        <dbReference type="PROSITE" id="PS50097"/>
    </source>
</evidence>
<name>A0A183V9V5_TOXCA</name>
<dbReference type="SMART" id="SM00225">
    <property type="entry name" value="BTB"/>
    <property type="match status" value="1"/>
</dbReference>
<proteinExistence type="predicted"/>
<dbReference type="InterPro" id="IPR000210">
    <property type="entry name" value="BTB/POZ_dom"/>
</dbReference>
<evidence type="ECO:0000313" key="2">
    <source>
        <dbReference type="EMBL" id="VDM48845.1"/>
    </source>
</evidence>
<dbReference type="PANTHER" id="PTHR22744:SF14">
    <property type="entry name" value="BTB DOMAIN-CONTAINING PROTEIN-RELATED"/>
    <property type="match status" value="1"/>
</dbReference>
<organism evidence="3 4">
    <name type="scientific">Toxocara canis</name>
    <name type="common">Canine roundworm</name>
    <dbReference type="NCBI Taxonomy" id="6265"/>
    <lineage>
        <taxon>Eukaryota</taxon>
        <taxon>Metazoa</taxon>
        <taxon>Ecdysozoa</taxon>
        <taxon>Nematoda</taxon>
        <taxon>Chromadorea</taxon>
        <taxon>Rhabditida</taxon>
        <taxon>Spirurina</taxon>
        <taxon>Ascaridomorpha</taxon>
        <taxon>Ascaridoidea</taxon>
        <taxon>Toxocaridae</taxon>
        <taxon>Toxocara</taxon>
    </lineage>
</organism>
<dbReference type="EMBL" id="UYWY01024526">
    <property type="protein sequence ID" value="VDM48845.1"/>
    <property type="molecule type" value="Genomic_DNA"/>
</dbReference>
<dbReference type="SUPFAM" id="SSF54695">
    <property type="entry name" value="POZ domain"/>
    <property type="match status" value="1"/>
</dbReference>
<dbReference type="PROSITE" id="PS50097">
    <property type="entry name" value="BTB"/>
    <property type="match status" value="1"/>
</dbReference>
<dbReference type="Pfam" id="PF00651">
    <property type="entry name" value="BTB"/>
    <property type="match status" value="1"/>
</dbReference>
<feature type="domain" description="BTB" evidence="1">
    <location>
        <begin position="102"/>
        <end position="159"/>
    </location>
</feature>
<dbReference type="PANTHER" id="PTHR22744">
    <property type="entry name" value="HELIX LOOP HELIX PROTEIN 21-RELATED"/>
    <property type="match status" value="1"/>
</dbReference>
<sequence>MQMRFSRNDYSTARYNQLERFTIQQYANKRQTVQRALVDPRPNGQQTLKTYSVLICQQELYAQVMLSRRDMEQILSGSYSTRSTSSVVKSNYDDFSAPIPYRSARIIVQGRVLYVNDGWLAELSPFFASAFFGEKTLKEVELASDVSYDDFLELLRVVFLCPRRKPITVSNVTVVLPLAHRFGMAVVVKRCEEVIAREVGTMSKAKLFEVATVVSQCDRHSYAMTALVDTLSSMSQRELTTAQFSQVPGDVVADVFAAKIKRNQMKKTKWCCLF</sequence>
<protein>
    <submittedName>
        <fullName evidence="4">C08C3.4</fullName>
    </submittedName>
</protein>
<dbReference type="Proteomes" id="UP000050794">
    <property type="component" value="Unassembled WGS sequence"/>
</dbReference>
<reference evidence="2 3" key="2">
    <citation type="submission" date="2018-11" db="EMBL/GenBank/DDBJ databases">
        <authorList>
            <consortium name="Pathogen Informatics"/>
        </authorList>
    </citation>
    <scope>NUCLEOTIDE SEQUENCE [LARGE SCALE GENOMIC DNA]</scope>
</reference>
<reference evidence="4" key="1">
    <citation type="submission" date="2016-06" db="UniProtKB">
        <authorList>
            <consortium name="WormBaseParasite"/>
        </authorList>
    </citation>
    <scope>IDENTIFICATION</scope>
</reference>
<accession>A0A183V9V5</accession>
<dbReference type="WBParaSite" id="TCNE_0001752601-mRNA-1">
    <property type="protein sequence ID" value="TCNE_0001752601-mRNA-1"/>
    <property type="gene ID" value="TCNE_0001752601"/>
</dbReference>
<dbReference type="Gene3D" id="3.30.710.10">
    <property type="entry name" value="Potassium Channel Kv1.1, Chain A"/>
    <property type="match status" value="1"/>
</dbReference>
<evidence type="ECO:0000313" key="3">
    <source>
        <dbReference type="Proteomes" id="UP000050794"/>
    </source>
</evidence>
<dbReference type="AlphaFoldDB" id="A0A183V9V5"/>